<feature type="chain" id="PRO_5032727663" evidence="1">
    <location>
        <begin position="20"/>
        <end position="243"/>
    </location>
</feature>
<name>A0A814TYR7_ADIRI</name>
<gene>
    <name evidence="2" type="ORF">XAT740_LOCUS21780</name>
</gene>
<evidence type="ECO:0000256" key="1">
    <source>
        <dbReference type="SAM" id="SignalP"/>
    </source>
</evidence>
<comment type="caution">
    <text evidence="2">The sequence shown here is derived from an EMBL/GenBank/DDBJ whole genome shotgun (WGS) entry which is preliminary data.</text>
</comment>
<keyword evidence="3" id="KW-1185">Reference proteome</keyword>
<dbReference type="EMBL" id="CAJNOR010001573">
    <property type="protein sequence ID" value="CAF1166475.1"/>
    <property type="molecule type" value="Genomic_DNA"/>
</dbReference>
<reference evidence="2" key="1">
    <citation type="submission" date="2021-02" db="EMBL/GenBank/DDBJ databases">
        <authorList>
            <person name="Nowell W R."/>
        </authorList>
    </citation>
    <scope>NUCLEOTIDE SEQUENCE</scope>
</reference>
<feature type="signal peptide" evidence="1">
    <location>
        <begin position="1"/>
        <end position="19"/>
    </location>
</feature>
<dbReference type="AlphaFoldDB" id="A0A814TYR7"/>
<evidence type="ECO:0000313" key="3">
    <source>
        <dbReference type="Proteomes" id="UP000663828"/>
    </source>
</evidence>
<proteinExistence type="predicted"/>
<dbReference type="Proteomes" id="UP000663828">
    <property type="component" value="Unassembled WGS sequence"/>
</dbReference>
<accession>A0A814TYR7</accession>
<organism evidence="2 3">
    <name type="scientific">Adineta ricciae</name>
    <name type="common">Rotifer</name>
    <dbReference type="NCBI Taxonomy" id="249248"/>
    <lineage>
        <taxon>Eukaryota</taxon>
        <taxon>Metazoa</taxon>
        <taxon>Spiralia</taxon>
        <taxon>Gnathifera</taxon>
        <taxon>Rotifera</taxon>
        <taxon>Eurotatoria</taxon>
        <taxon>Bdelloidea</taxon>
        <taxon>Adinetida</taxon>
        <taxon>Adinetidae</taxon>
        <taxon>Adineta</taxon>
    </lineage>
</organism>
<evidence type="ECO:0000313" key="2">
    <source>
        <dbReference type="EMBL" id="CAF1166475.1"/>
    </source>
</evidence>
<sequence length="243" mass="27370">MIQRLLLFYLIFSVNTCTARRRCVNNGVLFNEKIIRSPIVVYGEVVGKRVYLDSDTELLFNVSFRVDCILKGPDIQSPIEITDAGIKSGHTACQWLDPGYLYVVFLEKWGVHANGYRPLDFQERLVDDVTTDELQKTCGLMKVPPLYSATDRCPQVSNSTYCPHDAYDRSVAPEEQPAENRNPQVKQSYFDHGSLFQLQSNITVPREGSLVAFSGGLRNNHACSPPISGVLFFIVPLIMINTF</sequence>
<keyword evidence="1" id="KW-0732">Signal</keyword>
<protein>
    <submittedName>
        <fullName evidence="2">Uncharacterized protein</fullName>
    </submittedName>
</protein>